<evidence type="ECO:0000256" key="1">
    <source>
        <dbReference type="ARBA" id="ARBA00004651"/>
    </source>
</evidence>
<dbReference type="GO" id="GO:0032870">
    <property type="term" value="P:cellular response to hormone stimulus"/>
    <property type="evidence" value="ECO:0007669"/>
    <property type="project" value="TreeGrafter"/>
</dbReference>
<dbReference type="EMBL" id="NIRI02000042">
    <property type="protein sequence ID" value="KAG5449640.1"/>
    <property type="molecule type" value="Genomic_DNA"/>
</dbReference>
<dbReference type="Proteomes" id="UP000286415">
    <property type="component" value="Unassembled WGS sequence"/>
</dbReference>
<dbReference type="PANTHER" id="PTHR24241">
    <property type="entry name" value="NEUROPEPTIDE RECEPTOR-RELATED G-PROTEIN COUPLED RECEPTOR"/>
    <property type="match status" value="1"/>
</dbReference>
<comment type="caution">
    <text evidence="4">The sequence shown here is derived from an EMBL/GenBank/DDBJ whole genome shotgun (WGS) entry which is preliminary data.</text>
</comment>
<dbReference type="SUPFAM" id="SSF81321">
    <property type="entry name" value="Family A G protein-coupled receptor-like"/>
    <property type="match status" value="1"/>
</dbReference>
<evidence type="ECO:0000256" key="2">
    <source>
        <dbReference type="ARBA" id="ARBA00022475"/>
    </source>
</evidence>
<evidence type="ECO:0000313" key="5">
    <source>
        <dbReference type="Proteomes" id="UP000286415"/>
    </source>
</evidence>
<evidence type="ECO:0000256" key="3">
    <source>
        <dbReference type="ARBA" id="ARBA00023170"/>
    </source>
</evidence>
<dbReference type="InParanoid" id="A0A3R7JI22"/>
<reference evidence="4 5" key="1">
    <citation type="journal article" date="2018" name="Biotechnol. Adv.">
        <title>Improved genomic resources and new bioinformatic workflow for the carcinogenic parasite Clonorchis sinensis: Biotechnological implications.</title>
        <authorList>
            <person name="Wang D."/>
            <person name="Korhonen P.K."/>
            <person name="Gasser R.B."/>
            <person name="Young N.D."/>
        </authorList>
    </citation>
    <scope>NUCLEOTIDE SEQUENCE [LARGE SCALE GENOMIC DNA]</scope>
    <source>
        <strain evidence="4">Cs-k2</strain>
    </source>
</reference>
<keyword evidence="2" id="KW-1003">Cell membrane</keyword>
<comment type="subcellular location">
    <subcellularLocation>
        <location evidence="1">Cell membrane</location>
        <topology evidence="1">Multi-pass membrane protein</topology>
    </subcellularLocation>
</comment>
<proteinExistence type="predicted"/>
<organism evidence="4 5">
    <name type="scientific">Clonorchis sinensis</name>
    <name type="common">Chinese liver fluke</name>
    <dbReference type="NCBI Taxonomy" id="79923"/>
    <lineage>
        <taxon>Eukaryota</taxon>
        <taxon>Metazoa</taxon>
        <taxon>Spiralia</taxon>
        <taxon>Lophotrochozoa</taxon>
        <taxon>Platyhelminthes</taxon>
        <taxon>Trematoda</taxon>
        <taxon>Digenea</taxon>
        <taxon>Opisthorchiida</taxon>
        <taxon>Opisthorchiata</taxon>
        <taxon>Opisthorchiidae</taxon>
        <taxon>Clonorchis</taxon>
    </lineage>
</organism>
<keyword evidence="3" id="KW-0675">Receptor</keyword>
<keyword evidence="2" id="KW-0472">Membrane</keyword>
<dbReference type="OrthoDB" id="6252782at2759"/>
<dbReference type="STRING" id="79923.A0A3R7JI22"/>
<dbReference type="Gene3D" id="1.20.1070.10">
    <property type="entry name" value="Rhodopsin 7-helix transmembrane proteins"/>
    <property type="match status" value="1"/>
</dbReference>
<evidence type="ECO:0008006" key="6">
    <source>
        <dbReference type="Google" id="ProtNLM"/>
    </source>
</evidence>
<gene>
    <name evidence="4" type="ORF">CSKR_104127</name>
</gene>
<sequence>MWSRQENWCGIHHWQRRVDTIKDISFSIPFILSKPLINMTKPVIHISGGHQPYPDVTPNFKLTVSVNSSEEIHYFKSSANTDPNLLSACRFPVGIVLTLLLALLALVANFGLLYLTRLTKPASQGKNSSFSISGPATTYYWSGRMSANSAQLRERVNLRRMFSCITPRKLQETATLDMQLDESTPVGLPIRKCASSVSITRVGMPITPTNPLTPRSRRHQRYVRGIFGLSISNITVSFSLLLWCICTFLDRIYFIPWIALLLVANSAIADIAQSLEISAVLWIALERTLGIHWPRERRPSNCTPDQTPQPNWRTKFKLLVCGTTQVRHAFCNQSYTSRSDSKHDNADTVCYPTRNSSVFQFTNRKLWSMTLLKKVKSFIRLVLSLIPFTLFVLASVPSLISFVQQIQMVENQLQDSRVYYFSPDIMTSEARLLHLHGGTNRSRQKAKLITVIYYTNTIVSSLVIGQFLAPLAILITTNLLIYKKVAARDKRFFSRQSSNTSKSSFVSGSSVTVVGPSSAKKGLLMNGTTGTVPLLRVLESSNQDLRVEEAESIQDKSALTDQETPKRNLLFVPELPVKESLSCSTKSCNGRSLINQRRRSTSELCEGVESDANIARTEFKNNCNRKMSFGTPQIRRKSTNDVFVSVFHSRNADGAGRPGEEPLLLQMLRRQHRRTLRILIILLLGFVMCRAPRAIVLMIGWLQSPYLCSDLFGAYTWLWYTTLWSQTSAVLDTIVYGFWGNRNCRIHLSRWCSNHSFRLLCTR</sequence>
<dbReference type="GO" id="GO:0004930">
    <property type="term" value="F:G protein-coupled receptor activity"/>
    <property type="evidence" value="ECO:0007669"/>
    <property type="project" value="TreeGrafter"/>
</dbReference>
<dbReference type="GO" id="GO:0005886">
    <property type="term" value="C:plasma membrane"/>
    <property type="evidence" value="ECO:0007669"/>
    <property type="project" value="UniProtKB-SubCell"/>
</dbReference>
<protein>
    <recommendedName>
        <fullName evidence="6">G-protein coupled receptors family 1 profile domain-containing protein</fullName>
    </recommendedName>
</protein>
<reference evidence="4 5" key="2">
    <citation type="journal article" date="2021" name="Genomics">
        <title>High-quality reference genome for Clonorchis sinensis.</title>
        <authorList>
            <person name="Young N.D."/>
            <person name="Stroehlein A.J."/>
            <person name="Kinkar L."/>
            <person name="Wang T."/>
            <person name="Sohn W.M."/>
            <person name="Chang B.C.H."/>
            <person name="Kaur P."/>
            <person name="Weisz D."/>
            <person name="Dudchenko O."/>
            <person name="Aiden E.L."/>
            <person name="Korhonen P.K."/>
            <person name="Gasser R.B."/>
        </authorList>
    </citation>
    <scope>NUCLEOTIDE SEQUENCE [LARGE SCALE GENOMIC DNA]</scope>
    <source>
        <strain evidence="4">Cs-k2</strain>
    </source>
</reference>
<dbReference type="PANTHER" id="PTHR24241:SF76">
    <property type="entry name" value="NEUROPEPTIDE SIFAMIDE RECEPTOR"/>
    <property type="match status" value="1"/>
</dbReference>
<name>A0A3R7JI22_CLOSI</name>
<evidence type="ECO:0000313" key="4">
    <source>
        <dbReference type="EMBL" id="KAG5449640.1"/>
    </source>
</evidence>
<keyword evidence="5" id="KW-1185">Reference proteome</keyword>
<dbReference type="GO" id="GO:0042277">
    <property type="term" value="F:peptide binding"/>
    <property type="evidence" value="ECO:0007669"/>
    <property type="project" value="TreeGrafter"/>
</dbReference>
<accession>A0A3R7JI22</accession>
<dbReference type="AlphaFoldDB" id="A0A3R7JI22"/>